<gene>
    <name evidence="1" type="ORF">BHD05_13405</name>
</gene>
<dbReference type="Gene3D" id="2.60.300.12">
    <property type="entry name" value="HesB-like domain"/>
    <property type="match status" value="1"/>
</dbReference>
<protein>
    <recommendedName>
        <fullName evidence="3">Fe-S cluster assembly protein HesB</fullName>
    </recommendedName>
</protein>
<keyword evidence="2" id="KW-1185">Reference proteome</keyword>
<evidence type="ECO:0000313" key="2">
    <source>
        <dbReference type="Proteomes" id="UP000464507"/>
    </source>
</evidence>
<dbReference type="EMBL" id="CP017146">
    <property type="protein sequence ID" value="QHO71202.1"/>
    <property type="molecule type" value="Genomic_DNA"/>
</dbReference>
<dbReference type="Proteomes" id="UP000464507">
    <property type="component" value="Chromosome"/>
</dbReference>
<organism evidence="1 2">
    <name type="scientific">Marisediminicola antarctica</name>
    <dbReference type="NCBI Taxonomy" id="674079"/>
    <lineage>
        <taxon>Bacteria</taxon>
        <taxon>Bacillati</taxon>
        <taxon>Actinomycetota</taxon>
        <taxon>Actinomycetes</taxon>
        <taxon>Micrococcales</taxon>
        <taxon>Microbacteriaceae</taxon>
        <taxon>Marisediminicola</taxon>
    </lineage>
</organism>
<evidence type="ECO:0000313" key="1">
    <source>
        <dbReference type="EMBL" id="QHO71202.1"/>
    </source>
</evidence>
<dbReference type="InterPro" id="IPR035903">
    <property type="entry name" value="HesB-like_dom_sf"/>
</dbReference>
<accession>A0A7L5AM94</accession>
<evidence type="ECO:0008006" key="3">
    <source>
        <dbReference type="Google" id="ProtNLM"/>
    </source>
</evidence>
<dbReference type="KEGG" id="mant:BHD05_13405"/>
<reference evidence="1 2" key="1">
    <citation type="submission" date="2016-09" db="EMBL/GenBank/DDBJ databases">
        <title>Complete genome sequence of microbes from the polar regions.</title>
        <authorList>
            <person name="Liao L."/>
            <person name="Chen B."/>
        </authorList>
    </citation>
    <scope>NUCLEOTIDE SEQUENCE [LARGE SCALE GENOMIC DNA]</scope>
    <source>
        <strain evidence="1 2">ZS314</strain>
    </source>
</reference>
<dbReference type="AlphaFoldDB" id="A0A7L5AM94"/>
<dbReference type="SUPFAM" id="SSF89360">
    <property type="entry name" value="HesB-like domain"/>
    <property type="match status" value="1"/>
</dbReference>
<proteinExistence type="predicted"/>
<sequence>MTLTEQASTVVKAISAQATESESGGLRIAVDGDAADFSISVVPAAEPSDTLVENDGARVFLDPSAAEALSEAVLDADVEDDGAVRFSVGTAS</sequence>
<name>A0A7L5AM94_9MICO</name>